<dbReference type="STRING" id="1742973.COMA2_70052"/>
<accession>A0A0S4LPS7</accession>
<keyword evidence="1" id="KW-0812">Transmembrane</keyword>
<keyword evidence="2" id="KW-0560">Oxidoreductase</keyword>
<evidence type="ECO:0000256" key="1">
    <source>
        <dbReference type="SAM" id="Phobius"/>
    </source>
</evidence>
<evidence type="ECO:0000313" key="3">
    <source>
        <dbReference type="Proteomes" id="UP000198736"/>
    </source>
</evidence>
<dbReference type="AlphaFoldDB" id="A0A0S4LPS7"/>
<protein>
    <submittedName>
        <fullName evidence="2">Succinate dehydrogenase cytochrome b558 subunit</fullName>
        <ecNumber evidence="2">1.-.-.-</ecNumber>
    </submittedName>
</protein>
<keyword evidence="3" id="KW-1185">Reference proteome</keyword>
<dbReference type="GO" id="GO:0016491">
    <property type="term" value="F:oxidoreductase activity"/>
    <property type="evidence" value="ECO:0007669"/>
    <property type="project" value="UniProtKB-KW"/>
</dbReference>
<dbReference type="CDD" id="cd03498">
    <property type="entry name" value="SQR_TypeB_2_TM"/>
    <property type="match status" value="1"/>
</dbReference>
<evidence type="ECO:0000313" key="2">
    <source>
        <dbReference type="EMBL" id="CUS39263.1"/>
    </source>
</evidence>
<dbReference type="EMBL" id="CZPZ01000034">
    <property type="protein sequence ID" value="CUS39263.1"/>
    <property type="molecule type" value="Genomic_DNA"/>
</dbReference>
<dbReference type="SUPFAM" id="SSF81343">
    <property type="entry name" value="Fumarate reductase respiratory complex transmembrane subunits"/>
    <property type="match status" value="1"/>
</dbReference>
<keyword evidence="1" id="KW-0472">Membrane</keyword>
<name>A0A0S4LPS7_9BACT</name>
<dbReference type="InterPro" id="IPR011138">
    <property type="entry name" value="Cytochrome_b-558"/>
</dbReference>
<feature type="transmembrane region" description="Helical" evidence="1">
    <location>
        <begin position="12"/>
        <end position="31"/>
    </location>
</feature>
<dbReference type="NCBIfam" id="TIGR02046">
    <property type="entry name" value="sdhC_b558_fam"/>
    <property type="match status" value="1"/>
</dbReference>
<feature type="transmembrane region" description="Helical" evidence="1">
    <location>
        <begin position="58"/>
        <end position="79"/>
    </location>
</feature>
<proteinExistence type="predicted"/>
<organism evidence="2 3">
    <name type="scientific">Candidatus Nitrospira nitrificans</name>
    <dbReference type="NCBI Taxonomy" id="1742973"/>
    <lineage>
        <taxon>Bacteria</taxon>
        <taxon>Pseudomonadati</taxon>
        <taxon>Nitrospirota</taxon>
        <taxon>Nitrospiria</taxon>
        <taxon>Nitrospirales</taxon>
        <taxon>Nitrospiraceae</taxon>
        <taxon>Nitrospira</taxon>
    </lineage>
</organism>
<gene>
    <name evidence="2" type="ORF">COMA2_70052</name>
</gene>
<dbReference type="Proteomes" id="UP000198736">
    <property type="component" value="Unassembled WGS sequence"/>
</dbReference>
<dbReference type="OrthoDB" id="9788081at2"/>
<dbReference type="Gene3D" id="1.20.1300.10">
    <property type="entry name" value="Fumarate reductase/succinate dehydrogenase, transmembrane subunit"/>
    <property type="match status" value="1"/>
</dbReference>
<keyword evidence="1" id="KW-1133">Transmembrane helix</keyword>
<feature type="transmembrane region" description="Helical" evidence="1">
    <location>
        <begin position="108"/>
        <end position="131"/>
    </location>
</feature>
<sequence>MARPSNHFQSSVGSKVVMALSGLGLVLYVVFHMLGNLQVFEGPHALNGYAAFIRDMPIVLWTARIGLLSLAALHIALAIQSTLRNRRARPVAYAVREYRQASLASRTMAVSGLVLLLFLIFHLLHLTAGVLDPSSADRLDVEGHRDVYGKIVQAFQNPFIVAFYVVGQLGLGFHLSHAVSSSMQTLGLEHAALNRLFKVAGPAVALFVVVGNVAIILAVFLGVVRL</sequence>
<feature type="transmembrane region" description="Helical" evidence="1">
    <location>
        <begin position="151"/>
        <end position="175"/>
    </location>
</feature>
<dbReference type="RefSeq" id="WP_090901484.1">
    <property type="nucleotide sequence ID" value="NZ_CZPZ01000034.1"/>
</dbReference>
<feature type="transmembrane region" description="Helical" evidence="1">
    <location>
        <begin position="196"/>
        <end position="224"/>
    </location>
</feature>
<reference evidence="3" key="1">
    <citation type="submission" date="2015-10" db="EMBL/GenBank/DDBJ databases">
        <authorList>
            <person name="Luecker S."/>
            <person name="Luecker S."/>
        </authorList>
    </citation>
    <scope>NUCLEOTIDE SEQUENCE [LARGE SCALE GENOMIC DNA]</scope>
</reference>
<dbReference type="InterPro" id="IPR034804">
    <property type="entry name" value="SQR/QFR_C/D"/>
</dbReference>
<dbReference type="GO" id="GO:0016020">
    <property type="term" value="C:membrane"/>
    <property type="evidence" value="ECO:0007669"/>
    <property type="project" value="InterPro"/>
</dbReference>
<dbReference type="EC" id="1.-.-.-" evidence="2"/>